<dbReference type="RefSeq" id="WP_045276643.1">
    <property type="nucleotide sequence ID" value="NZ_BAAAUP010000003.1"/>
</dbReference>
<dbReference type="PATRIC" id="fig|92835.4.peg.2783"/>
<sequence>MTTTTPIAAREVHIDMVRTLDEQNISSSIAFEAMHTGAVLVLEGAPFLRPDGTIDRERVHANLRRTLGRVPEFRMKLLRSPLGITTPAWVPDPSFDPRAHVVFDDTPSAFDSTTVRRLAGFGRPVLSKDRPLWDIRVTVLTDGRIALGARMHHVVGDGQWGFSVIERMTESEPVTPDLEQVLTPIGAPPRTAFAVPAQALRDFRGRTEGLGGMWHEYWRKPVVRRAKRVAARNAGFVKEYLIRRKGLRAQMLPPTRPVIFEVDASRAAREAARMRGSLSDLLVAAAMGAVDDDDRGVDVLVPVSRRRGGAGGDVRNHVSMARAHGPAGASLAERVAAVRALVRSVVRDEEADVDEGRMVGYATLMPLAEEPRWFGDARVEQIAILPAGDARSEISVFATVYASTLAVTVISRDELDVEGIAARVEQALTPATVSATAAAPPETTATETAATETAA</sequence>
<dbReference type="InterPro" id="IPR004255">
    <property type="entry name" value="O-acyltransferase_WSD1_N"/>
</dbReference>
<dbReference type="EMBL" id="JYIZ01000055">
    <property type="protein sequence ID" value="KJL38473.1"/>
    <property type="molecule type" value="Genomic_DNA"/>
</dbReference>
<name>A0A0M2GX23_9MICO</name>
<dbReference type="EC" id="2.3.1.20" evidence="3"/>
<evidence type="ECO:0000259" key="2">
    <source>
        <dbReference type="Pfam" id="PF03007"/>
    </source>
</evidence>
<keyword evidence="3" id="KW-0012">Acyltransferase</keyword>
<dbReference type="AlphaFoldDB" id="A0A0M2GX23"/>
<evidence type="ECO:0000313" key="3">
    <source>
        <dbReference type="EMBL" id="KJL38473.1"/>
    </source>
</evidence>
<comment type="caution">
    <text evidence="3">The sequence shown here is derived from an EMBL/GenBank/DDBJ whole genome shotgun (WGS) entry which is preliminary data.</text>
</comment>
<reference evidence="3 4" key="1">
    <citation type="submission" date="2015-02" db="EMBL/GenBank/DDBJ databases">
        <title>Draft genome sequences of ten Microbacterium spp. with emphasis on heavy metal contaminated environments.</title>
        <authorList>
            <person name="Corretto E."/>
        </authorList>
    </citation>
    <scope>NUCLEOTIDE SEQUENCE [LARGE SCALE GENOMIC DNA]</scope>
    <source>
        <strain evidence="3 4">DSM 12510</strain>
    </source>
</reference>
<dbReference type="Proteomes" id="UP000033956">
    <property type="component" value="Unassembled WGS sequence"/>
</dbReference>
<dbReference type="Pfam" id="PF03007">
    <property type="entry name" value="WS_DGAT_cat"/>
    <property type="match status" value="1"/>
</dbReference>
<dbReference type="InterPro" id="IPR023213">
    <property type="entry name" value="CAT-like_dom_sf"/>
</dbReference>
<evidence type="ECO:0000313" key="4">
    <source>
        <dbReference type="Proteomes" id="UP000033956"/>
    </source>
</evidence>
<keyword evidence="4" id="KW-1185">Reference proteome</keyword>
<dbReference type="STRING" id="92835.RS81_02747"/>
<dbReference type="Gene3D" id="3.30.559.10">
    <property type="entry name" value="Chloramphenicol acetyltransferase-like domain"/>
    <property type="match status" value="1"/>
</dbReference>
<feature type="region of interest" description="Disordered" evidence="1">
    <location>
        <begin position="434"/>
        <end position="455"/>
    </location>
</feature>
<feature type="domain" description="O-acyltransferase WSD1-like N-terminal" evidence="2">
    <location>
        <begin position="33"/>
        <end position="281"/>
    </location>
</feature>
<protein>
    <submittedName>
        <fullName evidence="3">Diacylglycerol O-acyltransferase</fullName>
        <ecNumber evidence="3">2.3.1.20</ecNumber>
    </submittedName>
</protein>
<gene>
    <name evidence="3" type="ORF">RS81_02747</name>
</gene>
<proteinExistence type="predicted"/>
<organism evidence="3 4">
    <name type="scientific">Microbacterium terrae</name>
    <dbReference type="NCBI Taxonomy" id="69369"/>
    <lineage>
        <taxon>Bacteria</taxon>
        <taxon>Bacillati</taxon>
        <taxon>Actinomycetota</taxon>
        <taxon>Actinomycetes</taxon>
        <taxon>Micrococcales</taxon>
        <taxon>Microbacteriaceae</taxon>
        <taxon>Microbacterium</taxon>
    </lineage>
</organism>
<accession>A0A0M2GX23</accession>
<dbReference type="OrthoDB" id="9810950at2"/>
<dbReference type="SUPFAM" id="SSF52777">
    <property type="entry name" value="CoA-dependent acyltransferases"/>
    <property type="match status" value="1"/>
</dbReference>
<evidence type="ECO:0000256" key="1">
    <source>
        <dbReference type="SAM" id="MobiDB-lite"/>
    </source>
</evidence>
<keyword evidence="3" id="KW-0808">Transferase</keyword>
<dbReference type="GO" id="GO:0004144">
    <property type="term" value="F:diacylglycerol O-acyltransferase activity"/>
    <property type="evidence" value="ECO:0007669"/>
    <property type="project" value="UniProtKB-EC"/>
</dbReference>
<dbReference type="GO" id="GO:0045017">
    <property type="term" value="P:glycerolipid biosynthetic process"/>
    <property type="evidence" value="ECO:0007669"/>
    <property type="project" value="InterPro"/>
</dbReference>